<dbReference type="EMBL" id="JAGUCO010000004">
    <property type="protein sequence ID" value="MBS2098196.1"/>
    <property type="molecule type" value="Genomic_DNA"/>
</dbReference>
<dbReference type="Pfam" id="PF18294">
    <property type="entry name" value="Pept_S41_N"/>
    <property type="match status" value="1"/>
</dbReference>
<dbReference type="Gene3D" id="3.90.226.10">
    <property type="entry name" value="2-enoyl-CoA Hydratase, Chain A, domain 1"/>
    <property type="match status" value="1"/>
</dbReference>
<protein>
    <submittedName>
        <fullName evidence="3">Peptidase S41</fullName>
    </submittedName>
</protein>
<keyword evidence="1" id="KW-0732">Signal</keyword>
<dbReference type="InterPro" id="IPR036034">
    <property type="entry name" value="PDZ_sf"/>
</dbReference>
<dbReference type="PANTHER" id="PTHR32060:SF30">
    <property type="entry name" value="CARBOXY-TERMINAL PROCESSING PROTEASE CTPA"/>
    <property type="match status" value="1"/>
</dbReference>
<evidence type="ECO:0000313" key="3">
    <source>
        <dbReference type="EMBL" id="MBS2098196.1"/>
    </source>
</evidence>
<accession>A0ABS5JTG3</accession>
<evidence type="ECO:0000313" key="4">
    <source>
        <dbReference type="Proteomes" id="UP000708576"/>
    </source>
</evidence>
<sequence>MKKTFWIINLLLIISIAFTSCEDDGPSISKETLKTNKYVVDAMSSVYYWNKTLPTIDYKKEDDTYELFDSLLYASFDTELNRNIDQWSFITDDYQGLLDYFSGVRKSMGHSIRLFRLDDTHLIGFIEYVEPNSPASEAGLERGDMFYKINSQELTISNYSSLLNQDTYTMTFGQLNNDLSISPISPSVSLTSTVLQTNPIHLSKVIEHEGKKIGYLMYKSFIDDYDNELEAVFADFKSQGVTDLVLDLRYNGGGAVSTAILLSSMIAPSSAIGDVFINTVYNDDLDAYYRSQYPNEEDLFTSRLQENSNNLNLDRLVVLTTYKTASASEMIMYGLSPHMTVYHIGEQTHGKYYASATISDEDEFGNWAMQPIIVREENKDNSIDYRQGLLPDYPRTDFVEASDYYALGDPREDFLALALEYLTGVKPTGASLKTSSKPLIPTNTEAKFNHPLEFDMYINYK</sequence>
<dbReference type="Gene3D" id="3.30.750.170">
    <property type="match status" value="1"/>
</dbReference>
<evidence type="ECO:0000256" key="1">
    <source>
        <dbReference type="SAM" id="SignalP"/>
    </source>
</evidence>
<keyword evidence="4" id="KW-1185">Reference proteome</keyword>
<dbReference type="PANTHER" id="PTHR32060">
    <property type="entry name" value="TAIL-SPECIFIC PROTEASE"/>
    <property type="match status" value="1"/>
</dbReference>
<dbReference type="Gene3D" id="2.30.42.10">
    <property type="match status" value="1"/>
</dbReference>
<dbReference type="Pfam" id="PF03572">
    <property type="entry name" value="Peptidase_S41"/>
    <property type="match status" value="1"/>
</dbReference>
<feature type="chain" id="PRO_5047212430" evidence="1">
    <location>
        <begin position="23"/>
        <end position="461"/>
    </location>
</feature>
<dbReference type="InterPro" id="IPR041489">
    <property type="entry name" value="PDZ_6"/>
</dbReference>
<name>A0ABS5JTG3_9BACT</name>
<comment type="caution">
    <text evidence="3">The sequence shown here is derived from an EMBL/GenBank/DDBJ whole genome shotgun (WGS) entry which is preliminary data.</text>
</comment>
<dbReference type="InterPro" id="IPR005151">
    <property type="entry name" value="Tail-specific_protease"/>
</dbReference>
<dbReference type="Proteomes" id="UP000708576">
    <property type="component" value="Unassembled WGS sequence"/>
</dbReference>
<dbReference type="SUPFAM" id="SSF52096">
    <property type="entry name" value="ClpP/crotonase"/>
    <property type="match status" value="1"/>
</dbReference>
<dbReference type="SUPFAM" id="SSF50156">
    <property type="entry name" value="PDZ domain-like"/>
    <property type="match status" value="1"/>
</dbReference>
<dbReference type="InterPro" id="IPR029045">
    <property type="entry name" value="ClpP/crotonase-like_dom_sf"/>
</dbReference>
<proteinExistence type="predicted"/>
<dbReference type="Pfam" id="PF17820">
    <property type="entry name" value="PDZ_6"/>
    <property type="match status" value="1"/>
</dbReference>
<evidence type="ECO:0000259" key="2">
    <source>
        <dbReference type="SMART" id="SM00245"/>
    </source>
</evidence>
<dbReference type="InterPro" id="IPR041613">
    <property type="entry name" value="Pept_S41_N"/>
</dbReference>
<reference evidence="3 4" key="1">
    <citation type="journal article" date="2015" name="Int. J. Syst. Evol. Microbiol.">
        <title>Carboxylicivirga linearis sp. nov., isolated from a sea cucumber culture pond.</title>
        <authorList>
            <person name="Wang F.Q."/>
            <person name="Zhou Y.X."/>
            <person name="Lin X.Z."/>
            <person name="Chen G.J."/>
            <person name="Du Z.J."/>
        </authorList>
    </citation>
    <scope>NUCLEOTIDE SEQUENCE [LARGE SCALE GENOMIC DNA]</scope>
    <source>
        <strain evidence="3 4">FB218</strain>
    </source>
</reference>
<organism evidence="3 4">
    <name type="scientific">Carboxylicivirga linearis</name>
    <dbReference type="NCBI Taxonomy" id="1628157"/>
    <lineage>
        <taxon>Bacteria</taxon>
        <taxon>Pseudomonadati</taxon>
        <taxon>Bacteroidota</taxon>
        <taxon>Bacteroidia</taxon>
        <taxon>Marinilabiliales</taxon>
        <taxon>Marinilabiliaceae</taxon>
        <taxon>Carboxylicivirga</taxon>
    </lineage>
</organism>
<dbReference type="CDD" id="cd07561">
    <property type="entry name" value="Peptidase_S41_CPP_like"/>
    <property type="match status" value="1"/>
</dbReference>
<gene>
    <name evidence="3" type="ORF">KEM10_07870</name>
</gene>
<dbReference type="SMART" id="SM00245">
    <property type="entry name" value="TSPc"/>
    <property type="match status" value="1"/>
</dbReference>
<feature type="signal peptide" evidence="1">
    <location>
        <begin position="1"/>
        <end position="22"/>
    </location>
</feature>
<dbReference type="RefSeq" id="WP_212215442.1">
    <property type="nucleotide sequence ID" value="NZ_JAGUCO010000004.1"/>
</dbReference>
<dbReference type="PROSITE" id="PS51257">
    <property type="entry name" value="PROKAR_LIPOPROTEIN"/>
    <property type="match status" value="1"/>
</dbReference>
<feature type="domain" description="Tail specific protease" evidence="2">
    <location>
        <begin position="183"/>
        <end position="396"/>
    </location>
</feature>